<evidence type="ECO:0000256" key="2">
    <source>
        <dbReference type="ARBA" id="ARBA00022737"/>
    </source>
</evidence>
<evidence type="ECO:0000256" key="9">
    <source>
        <dbReference type="ARBA" id="ARBA00023278"/>
    </source>
</evidence>
<dbReference type="SMART" id="SM00086">
    <property type="entry name" value="PAC"/>
    <property type="match status" value="1"/>
</dbReference>
<gene>
    <name evidence="13" type="ORF">QE152_g38505</name>
</gene>
<protein>
    <submittedName>
        <fullName evidence="13">PAS fold</fullName>
    </submittedName>
</protein>
<dbReference type="Proteomes" id="UP001458880">
    <property type="component" value="Unassembled WGS sequence"/>
</dbReference>
<evidence type="ECO:0000256" key="4">
    <source>
        <dbReference type="ARBA" id="ARBA00023015"/>
    </source>
</evidence>
<keyword evidence="14" id="KW-1185">Reference proteome</keyword>
<evidence type="ECO:0000256" key="10">
    <source>
        <dbReference type="SAM" id="MobiDB-lite"/>
    </source>
</evidence>
<dbReference type="Pfam" id="PF23171">
    <property type="entry name" value="bHLH_HIF1A"/>
    <property type="match status" value="1"/>
</dbReference>
<evidence type="ECO:0000259" key="11">
    <source>
        <dbReference type="PROSITE" id="PS50112"/>
    </source>
</evidence>
<evidence type="ECO:0000256" key="3">
    <source>
        <dbReference type="ARBA" id="ARBA00022843"/>
    </source>
</evidence>
<dbReference type="SMART" id="SM00091">
    <property type="entry name" value="PAS"/>
    <property type="match status" value="2"/>
</dbReference>
<dbReference type="SMART" id="SM00353">
    <property type="entry name" value="HLH"/>
    <property type="match status" value="1"/>
</dbReference>
<dbReference type="GO" id="GO:0005737">
    <property type="term" value="C:cytoplasm"/>
    <property type="evidence" value="ECO:0007669"/>
    <property type="project" value="InterPro"/>
</dbReference>
<proteinExistence type="predicted"/>
<dbReference type="PROSITE" id="PS50888">
    <property type="entry name" value="BHLH"/>
    <property type="match status" value="1"/>
</dbReference>
<comment type="subcellular location">
    <subcellularLocation>
        <location evidence="1">Nucleus</location>
    </subcellularLocation>
</comment>
<sequence>MRRGREKSRDAARCRRSKETEIFTDISQALPLSQQQIAQLDKASIMRLAISYLRVREMVDIVSDIPQIKEEIKTDDTVFLKSLEGFLLVLSPNEGFLLVLSPNGNFVYLSENVSDYLGITQIDLMGQNIYEYTHPCDHDEIREILSSKTQESSSTDERNRSSSCTLTSKGRSVNLKSATYKVIHVRGHIMHKTEPCDDPKGTMQRCLIAIGQPIPHPSNIEAPLPHQTFLTKHSLDMKFTYADEKMMDFLGFTSEDLIGKSVYEYHHAMDSEAICAAYKCLFSKGQCETNRYRFLAKTGGYVWVLSQATLIYDKLQKPQSVVCVNYVIRFCQISSATLPIKKLILQTTNSITFFRFCQISSATLPIKKLMLL</sequence>
<dbReference type="CDD" id="cd11433">
    <property type="entry name" value="bHLH-PAS_HIF"/>
    <property type="match status" value="1"/>
</dbReference>
<evidence type="ECO:0000313" key="14">
    <source>
        <dbReference type="Proteomes" id="UP001458880"/>
    </source>
</evidence>
<dbReference type="InterPro" id="IPR001067">
    <property type="entry name" value="Nuc_translocat"/>
</dbReference>
<dbReference type="InterPro" id="IPR013655">
    <property type="entry name" value="PAS_fold_3"/>
</dbReference>
<dbReference type="InterPro" id="IPR001610">
    <property type="entry name" value="PAC"/>
</dbReference>
<dbReference type="EMBL" id="JASPKY010000836">
    <property type="protein sequence ID" value="KAK9681187.1"/>
    <property type="molecule type" value="Genomic_DNA"/>
</dbReference>
<keyword evidence="5" id="KW-0238">DNA-binding</keyword>
<evidence type="ECO:0000256" key="6">
    <source>
        <dbReference type="ARBA" id="ARBA00023159"/>
    </source>
</evidence>
<evidence type="ECO:0000313" key="13">
    <source>
        <dbReference type="EMBL" id="KAK9681187.1"/>
    </source>
</evidence>
<dbReference type="Pfam" id="PF08447">
    <property type="entry name" value="PAS_3"/>
    <property type="match status" value="1"/>
</dbReference>
<feature type="domain" description="BHLH" evidence="12">
    <location>
        <begin position="3"/>
        <end position="56"/>
    </location>
</feature>
<dbReference type="SUPFAM" id="SSF47459">
    <property type="entry name" value="HLH, helix-loop-helix DNA-binding domain"/>
    <property type="match status" value="1"/>
</dbReference>
<dbReference type="GO" id="GO:0071456">
    <property type="term" value="P:cellular response to hypoxia"/>
    <property type="evidence" value="ECO:0007669"/>
    <property type="project" value="TreeGrafter"/>
</dbReference>
<dbReference type="GO" id="GO:0046983">
    <property type="term" value="F:protein dimerization activity"/>
    <property type="evidence" value="ECO:0007669"/>
    <property type="project" value="InterPro"/>
</dbReference>
<dbReference type="PANTHER" id="PTHR23043">
    <property type="entry name" value="HYPOXIA-INDUCIBLE FACTOR 1 ALPHA"/>
    <property type="match status" value="1"/>
</dbReference>
<keyword evidence="7" id="KW-0804">Transcription</keyword>
<dbReference type="InterPro" id="IPR000014">
    <property type="entry name" value="PAS"/>
</dbReference>
<dbReference type="Gene3D" id="3.30.450.20">
    <property type="entry name" value="PAS domain"/>
    <property type="match status" value="2"/>
</dbReference>
<keyword evidence="8" id="KW-0539">Nucleus</keyword>
<dbReference type="GO" id="GO:0000977">
    <property type="term" value="F:RNA polymerase II transcription regulatory region sequence-specific DNA binding"/>
    <property type="evidence" value="ECO:0007669"/>
    <property type="project" value="TreeGrafter"/>
</dbReference>
<evidence type="ECO:0000256" key="5">
    <source>
        <dbReference type="ARBA" id="ARBA00023125"/>
    </source>
</evidence>
<dbReference type="InterPro" id="IPR013767">
    <property type="entry name" value="PAS_fold"/>
</dbReference>
<dbReference type="GO" id="GO:0005634">
    <property type="term" value="C:nucleus"/>
    <property type="evidence" value="ECO:0007669"/>
    <property type="project" value="UniProtKB-SubCell"/>
</dbReference>
<feature type="region of interest" description="Disordered" evidence="10">
    <location>
        <begin position="147"/>
        <end position="167"/>
    </location>
</feature>
<dbReference type="FunFam" id="3.30.450.20:FF:000015">
    <property type="entry name" value="Hypoxia-inducible factor 1-alpha isoform 1"/>
    <property type="match status" value="1"/>
</dbReference>
<dbReference type="InterPro" id="IPR011598">
    <property type="entry name" value="bHLH_dom"/>
</dbReference>
<dbReference type="NCBIfam" id="TIGR00229">
    <property type="entry name" value="sensory_box"/>
    <property type="match status" value="2"/>
</dbReference>
<dbReference type="Pfam" id="PF00989">
    <property type="entry name" value="PAS"/>
    <property type="match status" value="1"/>
</dbReference>
<dbReference type="GO" id="GO:0005667">
    <property type="term" value="C:transcription regulator complex"/>
    <property type="evidence" value="ECO:0007669"/>
    <property type="project" value="InterPro"/>
</dbReference>
<dbReference type="AlphaFoldDB" id="A0AAW1HWY2"/>
<dbReference type="InterPro" id="IPR036638">
    <property type="entry name" value="HLH_DNA-bd_sf"/>
</dbReference>
<dbReference type="PANTHER" id="PTHR23043:SF17">
    <property type="entry name" value="PROTEIN SIMILAR"/>
    <property type="match status" value="1"/>
</dbReference>
<accession>A0AAW1HWY2</accession>
<evidence type="ECO:0000256" key="1">
    <source>
        <dbReference type="ARBA" id="ARBA00004123"/>
    </source>
</evidence>
<feature type="domain" description="PAS" evidence="11">
    <location>
        <begin position="82"/>
        <end position="152"/>
    </location>
</feature>
<evidence type="ECO:0000259" key="12">
    <source>
        <dbReference type="PROSITE" id="PS50888"/>
    </source>
</evidence>
<evidence type="ECO:0000256" key="8">
    <source>
        <dbReference type="ARBA" id="ARBA00023242"/>
    </source>
</evidence>
<keyword evidence="4" id="KW-0805">Transcription regulation</keyword>
<keyword evidence="9" id="KW-0379">Hydroxylation</keyword>
<dbReference type="CDD" id="cd00130">
    <property type="entry name" value="PAS"/>
    <property type="match status" value="2"/>
</dbReference>
<dbReference type="SUPFAM" id="SSF55785">
    <property type="entry name" value="PYP-like sensor domain (PAS domain)"/>
    <property type="match status" value="2"/>
</dbReference>
<dbReference type="GO" id="GO:0045944">
    <property type="term" value="P:positive regulation of transcription by RNA polymerase II"/>
    <property type="evidence" value="ECO:0007669"/>
    <property type="project" value="UniProtKB-ARBA"/>
</dbReference>
<evidence type="ECO:0000256" key="7">
    <source>
        <dbReference type="ARBA" id="ARBA00023163"/>
    </source>
</evidence>
<dbReference type="InterPro" id="IPR035965">
    <property type="entry name" value="PAS-like_dom_sf"/>
</dbReference>
<dbReference type="GO" id="GO:0000981">
    <property type="term" value="F:DNA-binding transcription factor activity, RNA polymerase II-specific"/>
    <property type="evidence" value="ECO:0007669"/>
    <property type="project" value="TreeGrafter"/>
</dbReference>
<reference evidence="13 14" key="1">
    <citation type="journal article" date="2024" name="BMC Genomics">
        <title>De novo assembly and annotation of Popillia japonica's genome with initial clues to its potential as an invasive pest.</title>
        <authorList>
            <person name="Cucini C."/>
            <person name="Boschi S."/>
            <person name="Funari R."/>
            <person name="Cardaioli E."/>
            <person name="Iannotti N."/>
            <person name="Marturano G."/>
            <person name="Paoli F."/>
            <person name="Bruttini M."/>
            <person name="Carapelli A."/>
            <person name="Frati F."/>
            <person name="Nardi F."/>
        </authorList>
    </citation>
    <scope>NUCLEOTIDE SEQUENCE [LARGE SCALE GENOMIC DNA]</scope>
    <source>
        <strain evidence="13">DMR45628</strain>
    </source>
</reference>
<dbReference type="Gene3D" id="4.10.280.10">
    <property type="entry name" value="Helix-loop-helix DNA-binding domain"/>
    <property type="match status" value="1"/>
</dbReference>
<name>A0AAW1HWY2_POPJA</name>
<feature type="domain" description="PAS" evidence="11">
    <location>
        <begin position="234"/>
        <end position="285"/>
    </location>
</feature>
<organism evidence="13 14">
    <name type="scientific">Popillia japonica</name>
    <name type="common">Japanese beetle</name>
    <dbReference type="NCBI Taxonomy" id="7064"/>
    <lineage>
        <taxon>Eukaryota</taxon>
        <taxon>Metazoa</taxon>
        <taxon>Ecdysozoa</taxon>
        <taxon>Arthropoda</taxon>
        <taxon>Hexapoda</taxon>
        <taxon>Insecta</taxon>
        <taxon>Pterygota</taxon>
        <taxon>Neoptera</taxon>
        <taxon>Endopterygota</taxon>
        <taxon>Coleoptera</taxon>
        <taxon>Polyphaga</taxon>
        <taxon>Scarabaeiformia</taxon>
        <taxon>Scarabaeidae</taxon>
        <taxon>Rutelinae</taxon>
        <taxon>Popillia</taxon>
    </lineage>
</organism>
<keyword evidence="2" id="KW-0677">Repeat</keyword>
<keyword evidence="3" id="KW-0832">Ubl conjugation</keyword>
<comment type="caution">
    <text evidence="13">The sequence shown here is derived from an EMBL/GenBank/DDBJ whole genome shotgun (WGS) entry which is preliminary data.</text>
</comment>
<keyword evidence="6" id="KW-0010">Activator</keyword>
<dbReference type="PRINTS" id="PR00785">
    <property type="entry name" value="NCTRNSLOCATR"/>
</dbReference>
<dbReference type="PROSITE" id="PS50112">
    <property type="entry name" value="PAS"/>
    <property type="match status" value="2"/>
</dbReference>